<sequence length="596" mass="66629">MVTAMKADGLFAAEEHCGAATRGINAPRTHGISGNPLPNPRLVSIGIRQSPPDPRYRRTHTHLFMAYGQLIDHDMSLSPDARGPNGTLLMCCGERASPACFPIRLPFNDPFFADLGIDCLNVVRTSSCTDCSGFHERRIVNQNSAFLDASITYGTSDDVLRTLRDPAQPEFLLMPMGLLPPSLNPDDDGCSDPATSQFCFRAGDTRVNQQPGIASLQILYAKQHNRIATELNRLFPWWDKETIFQETRQVTALKMQRVLIAQHQHIIYTEFIPQMLGPLHTAAAGLGPRLDPVTGKLARSQYEPERDPRIMVEFTTAAYRFGHGLIDHFSLVNCRGGVVPFSLSDRFFQVQDFYQPGTWVRFMRGLCLQPGRPAGSALSDSVRSHLYRNQSSQAGLDLASINVQRGRDHGIPGYGHWLRRCLGRHMTNFEDLTPYVPPENIEIMRSLWEHPDDVDLWAAGLMEYPAGPGALVGPTFACILGRQFRSLKFADRFFYTHGPGNNVNALTDTQVAEISKFSLAKMICANADDPDTFWVQPQVFLQPDEQTNPLMLCKDLPDTDLSSWVPAERRGTISQNLQQDELGSWLDHAMWGSIFK</sequence>
<name>A0AC60Q937_IXOPE</name>
<organism evidence="1 2">
    <name type="scientific">Ixodes persulcatus</name>
    <name type="common">Taiga tick</name>
    <dbReference type="NCBI Taxonomy" id="34615"/>
    <lineage>
        <taxon>Eukaryota</taxon>
        <taxon>Metazoa</taxon>
        <taxon>Ecdysozoa</taxon>
        <taxon>Arthropoda</taxon>
        <taxon>Chelicerata</taxon>
        <taxon>Arachnida</taxon>
        <taxon>Acari</taxon>
        <taxon>Parasitiformes</taxon>
        <taxon>Ixodida</taxon>
        <taxon>Ixodoidea</taxon>
        <taxon>Ixodidae</taxon>
        <taxon>Ixodinae</taxon>
        <taxon>Ixodes</taxon>
    </lineage>
</organism>
<keyword evidence="2" id="KW-1185">Reference proteome</keyword>
<gene>
    <name evidence="1" type="ORF">HPB47_023519</name>
</gene>
<accession>A0AC60Q937</accession>
<reference evidence="1 2" key="1">
    <citation type="journal article" date="2020" name="Cell">
        <title>Large-Scale Comparative Analyses of Tick Genomes Elucidate Their Genetic Diversity and Vector Capacities.</title>
        <authorList>
            <consortium name="Tick Genome and Microbiome Consortium (TIGMIC)"/>
            <person name="Jia N."/>
            <person name="Wang J."/>
            <person name="Shi W."/>
            <person name="Du L."/>
            <person name="Sun Y."/>
            <person name="Zhan W."/>
            <person name="Jiang J.F."/>
            <person name="Wang Q."/>
            <person name="Zhang B."/>
            <person name="Ji P."/>
            <person name="Bell-Sakyi L."/>
            <person name="Cui X.M."/>
            <person name="Yuan T.T."/>
            <person name="Jiang B.G."/>
            <person name="Yang W.F."/>
            <person name="Lam T.T."/>
            <person name="Chang Q.C."/>
            <person name="Ding S.J."/>
            <person name="Wang X.J."/>
            <person name="Zhu J.G."/>
            <person name="Ruan X.D."/>
            <person name="Zhao L."/>
            <person name="Wei J.T."/>
            <person name="Ye R.Z."/>
            <person name="Que T.C."/>
            <person name="Du C.H."/>
            <person name="Zhou Y.H."/>
            <person name="Cheng J.X."/>
            <person name="Dai P.F."/>
            <person name="Guo W.B."/>
            <person name="Han X.H."/>
            <person name="Huang E.J."/>
            <person name="Li L.F."/>
            <person name="Wei W."/>
            <person name="Gao Y.C."/>
            <person name="Liu J.Z."/>
            <person name="Shao H.Z."/>
            <person name="Wang X."/>
            <person name="Wang C.C."/>
            <person name="Yang T.C."/>
            <person name="Huo Q.B."/>
            <person name="Li W."/>
            <person name="Chen H.Y."/>
            <person name="Chen S.E."/>
            <person name="Zhou L.G."/>
            <person name="Ni X.B."/>
            <person name="Tian J.H."/>
            <person name="Sheng Y."/>
            <person name="Liu T."/>
            <person name="Pan Y.S."/>
            <person name="Xia L.Y."/>
            <person name="Li J."/>
            <person name="Zhao F."/>
            <person name="Cao W.C."/>
        </authorList>
    </citation>
    <scope>NUCLEOTIDE SEQUENCE [LARGE SCALE GENOMIC DNA]</scope>
    <source>
        <strain evidence="1">Iper-2018</strain>
    </source>
</reference>
<proteinExistence type="predicted"/>
<dbReference type="EMBL" id="JABSTQ010009401">
    <property type="protein sequence ID" value="KAG0429562.1"/>
    <property type="molecule type" value="Genomic_DNA"/>
</dbReference>
<protein>
    <submittedName>
        <fullName evidence="1">Uncharacterized protein</fullName>
    </submittedName>
</protein>
<evidence type="ECO:0000313" key="1">
    <source>
        <dbReference type="EMBL" id="KAG0429562.1"/>
    </source>
</evidence>
<comment type="caution">
    <text evidence="1">The sequence shown here is derived from an EMBL/GenBank/DDBJ whole genome shotgun (WGS) entry which is preliminary data.</text>
</comment>
<dbReference type="Proteomes" id="UP000805193">
    <property type="component" value="Unassembled WGS sequence"/>
</dbReference>
<evidence type="ECO:0000313" key="2">
    <source>
        <dbReference type="Proteomes" id="UP000805193"/>
    </source>
</evidence>